<organism evidence="2 3">
    <name type="scientific">Penstemon smallii</name>
    <dbReference type="NCBI Taxonomy" id="265156"/>
    <lineage>
        <taxon>Eukaryota</taxon>
        <taxon>Viridiplantae</taxon>
        <taxon>Streptophyta</taxon>
        <taxon>Embryophyta</taxon>
        <taxon>Tracheophyta</taxon>
        <taxon>Spermatophyta</taxon>
        <taxon>Magnoliopsida</taxon>
        <taxon>eudicotyledons</taxon>
        <taxon>Gunneridae</taxon>
        <taxon>Pentapetalae</taxon>
        <taxon>asterids</taxon>
        <taxon>lamiids</taxon>
        <taxon>Lamiales</taxon>
        <taxon>Plantaginaceae</taxon>
        <taxon>Cheloneae</taxon>
        <taxon>Penstemon</taxon>
    </lineage>
</organism>
<name>A0ABD3S1V0_9LAMI</name>
<reference evidence="2 3" key="1">
    <citation type="submission" date="2024-12" db="EMBL/GenBank/DDBJ databases">
        <title>The unique morphological basis and parallel evolutionary history of personate flowers in Penstemon.</title>
        <authorList>
            <person name="Depatie T.H."/>
            <person name="Wessinger C.A."/>
        </authorList>
    </citation>
    <scope>NUCLEOTIDE SEQUENCE [LARGE SCALE GENOMIC DNA]</scope>
    <source>
        <strain evidence="2">WTNN_2</strain>
        <tissue evidence="2">Leaf</tissue>
    </source>
</reference>
<protein>
    <submittedName>
        <fullName evidence="2">Uncharacterized protein</fullName>
    </submittedName>
</protein>
<feature type="compositionally biased region" description="Basic and acidic residues" evidence="1">
    <location>
        <begin position="424"/>
        <end position="435"/>
    </location>
</feature>
<feature type="compositionally biased region" description="Polar residues" evidence="1">
    <location>
        <begin position="387"/>
        <end position="400"/>
    </location>
</feature>
<feature type="region of interest" description="Disordered" evidence="1">
    <location>
        <begin position="1"/>
        <end position="45"/>
    </location>
</feature>
<feature type="region of interest" description="Disordered" evidence="1">
    <location>
        <begin position="68"/>
        <end position="103"/>
    </location>
</feature>
<sequence>MATARSGAGGKIVPNRRKQRLAVTPYDRPPPPPPSPPLPQKNPNWFAGIVVPSARALASGAGKIISSMFSEPESSSSEDEDSASEDDVDVDNDNEHEIPYDGVNALNEKNASSSEMMQHEQDSPLSAMRTETKRLIEQLIMQEIFSREECDRLVRVLNSRVMDWSGEAVGKSFLAASTGMIEHEDVDIYNKAVSEAKKWFQEKKVGSSSVTESAHWTCNHNSSGPEHVGSGGGSPVDVARSYMKERPPWASPTKNNELGTPLTSKYFREGASYSVAYDSLSSSKRRSSLASGSWNIQEELRRVRSKATEDMLRTPSGKIDPSGLVVASISQKSAGAGNVVSDMGVKTTEPESLWKTKLIDALVDAGVSSDPALAALESRQDSKPNEAPSSKPATSASGNNEDSESVQMDDECAASKYPHLSSPKHAEEHLTDPHLSKTNGDPATEVTKIGGRPSVNGLSSSQASLSAGEATGKNIDQYDVENEIEDTTATENKVNTTNVEGNHELLNEAYMEVPIVTETDSIASGSQNSLGLQYEESSLDMAQPSTKGKLEILTGKQPVKRSGRTTRRSRGRGK</sequence>
<evidence type="ECO:0000313" key="3">
    <source>
        <dbReference type="Proteomes" id="UP001634393"/>
    </source>
</evidence>
<feature type="compositionally biased region" description="Pro residues" evidence="1">
    <location>
        <begin position="27"/>
        <end position="40"/>
    </location>
</feature>
<keyword evidence="3" id="KW-1185">Reference proteome</keyword>
<accession>A0ABD3S1V0</accession>
<evidence type="ECO:0000313" key="2">
    <source>
        <dbReference type="EMBL" id="KAL3818410.1"/>
    </source>
</evidence>
<dbReference type="AlphaFoldDB" id="A0ABD3S1V0"/>
<evidence type="ECO:0000256" key="1">
    <source>
        <dbReference type="SAM" id="MobiDB-lite"/>
    </source>
</evidence>
<feature type="region of interest" description="Disordered" evidence="1">
    <location>
        <begin position="377"/>
        <end position="479"/>
    </location>
</feature>
<feature type="compositionally biased region" description="Acidic residues" evidence="1">
    <location>
        <begin position="401"/>
        <end position="412"/>
    </location>
</feature>
<proteinExistence type="predicted"/>
<gene>
    <name evidence="2" type="ORF">ACJIZ3_004315</name>
</gene>
<comment type="caution">
    <text evidence="2">The sequence shown here is derived from an EMBL/GenBank/DDBJ whole genome shotgun (WGS) entry which is preliminary data.</text>
</comment>
<feature type="region of interest" description="Disordered" evidence="1">
    <location>
        <begin position="536"/>
        <end position="574"/>
    </location>
</feature>
<dbReference type="EMBL" id="JBJXBP010000007">
    <property type="protein sequence ID" value="KAL3818410.1"/>
    <property type="molecule type" value="Genomic_DNA"/>
</dbReference>
<dbReference type="Proteomes" id="UP001634393">
    <property type="component" value="Unassembled WGS sequence"/>
</dbReference>
<feature type="compositionally biased region" description="Basic residues" evidence="1">
    <location>
        <begin position="558"/>
        <end position="574"/>
    </location>
</feature>
<feature type="compositionally biased region" description="Low complexity" evidence="1">
    <location>
        <begin position="457"/>
        <end position="468"/>
    </location>
</feature>
<dbReference type="PANTHER" id="PTHR33416:SF17">
    <property type="entry name" value="PROTEIN KAKU4"/>
    <property type="match status" value="1"/>
</dbReference>
<dbReference type="PANTHER" id="PTHR33416">
    <property type="entry name" value="NUCLEAR PORE COMPLEX PROTEIN NUP1"/>
    <property type="match status" value="1"/>
</dbReference>
<feature type="compositionally biased region" description="Acidic residues" evidence="1">
    <location>
        <begin position="76"/>
        <end position="92"/>
    </location>
</feature>